<name>A0ABP7DDR9_9GAMM</name>
<proteinExistence type="predicted"/>
<reference evidence="2" key="1">
    <citation type="journal article" date="2019" name="Int. J. Syst. Evol. Microbiol.">
        <title>The Global Catalogue of Microorganisms (GCM) 10K type strain sequencing project: providing services to taxonomists for standard genome sequencing and annotation.</title>
        <authorList>
            <consortium name="The Broad Institute Genomics Platform"/>
            <consortium name="The Broad Institute Genome Sequencing Center for Infectious Disease"/>
            <person name="Wu L."/>
            <person name="Ma J."/>
        </authorList>
    </citation>
    <scope>NUCLEOTIDE SEQUENCE [LARGE SCALE GENOMIC DNA]</scope>
    <source>
        <strain evidence="2">JCM 17329</strain>
    </source>
</reference>
<evidence type="ECO:0008006" key="3">
    <source>
        <dbReference type="Google" id="ProtNLM"/>
    </source>
</evidence>
<accession>A0ABP7DDR9</accession>
<evidence type="ECO:0000313" key="2">
    <source>
        <dbReference type="Proteomes" id="UP001501479"/>
    </source>
</evidence>
<gene>
    <name evidence="1" type="ORF">GCM10022421_08920</name>
</gene>
<dbReference type="RefSeq" id="WP_344962815.1">
    <property type="nucleotide sequence ID" value="NZ_BAABDS010000010.1"/>
</dbReference>
<organism evidence="1 2">
    <name type="scientific">Oceanisphaera sediminis</name>
    <dbReference type="NCBI Taxonomy" id="981381"/>
    <lineage>
        <taxon>Bacteria</taxon>
        <taxon>Pseudomonadati</taxon>
        <taxon>Pseudomonadota</taxon>
        <taxon>Gammaproteobacteria</taxon>
        <taxon>Aeromonadales</taxon>
        <taxon>Aeromonadaceae</taxon>
        <taxon>Oceanisphaera</taxon>
    </lineage>
</organism>
<evidence type="ECO:0000313" key="1">
    <source>
        <dbReference type="EMBL" id="GAA3704314.1"/>
    </source>
</evidence>
<dbReference type="EMBL" id="BAABDS010000010">
    <property type="protein sequence ID" value="GAA3704314.1"/>
    <property type="molecule type" value="Genomic_DNA"/>
</dbReference>
<protein>
    <recommendedName>
        <fullName evidence="3">DUF4440 domain-containing protein</fullName>
    </recommendedName>
</protein>
<dbReference type="Proteomes" id="UP001501479">
    <property type="component" value="Unassembled WGS sequence"/>
</dbReference>
<keyword evidence="2" id="KW-1185">Reference proteome</keyword>
<sequence>MSWSNITSRMDEAIMATVNDGLCQYQGTAANATDAPYILDRDVELFDGSGPDQGVAQLVTTVSIQSGLLGGASRQGDRIITAERSWTVQQTLKDDGHMRQLYVT</sequence>
<comment type="caution">
    <text evidence="1">The sequence shown here is derived from an EMBL/GenBank/DDBJ whole genome shotgun (WGS) entry which is preliminary data.</text>
</comment>